<dbReference type="PANTHER" id="PTHR47785:SF6">
    <property type="entry name" value="ZN(II)2CYS6 TRANSCRIPTION FACTOR (EUROFUNG)"/>
    <property type="match status" value="1"/>
</dbReference>
<protein>
    <recommendedName>
        <fullName evidence="3">Zn(2)-C6 fungal-type domain-containing protein</fullName>
    </recommendedName>
</protein>
<dbReference type="SUPFAM" id="SSF57701">
    <property type="entry name" value="Zn2/Cys6 DNA-binding domain"/>
    <property type="match status" value="1"/>
</dbReference>
<organism evidence="4 5">
    <name type="scientific">Diplodia intermedia</name>
    <dbReference type="NCBI Taxonomy" id="856260"/>
    <lineage>
        <taxon>Eukaryota</taxon>
        <taxon>Fungi</taxon>
        <taxon>Dikarya</taxon>
        <taxon>Ascomycota</taxon>
        <taxon>Pezizomycotina</taxon>
        <taxon>Dothideomycetes</taxon>
        <taxon>Dothideomycetes incertae sedis</taxon>
        <taxon>Botryosphaeriales</taxon>
        <taxon>Botryosphaeriaceae</taxon>
        <taxon>Diplodia</taxon>
    </lineage>
</organism>
<sequence>MSVFSPHAGGSLSPPDPSDGSLRRDRASIAAQACETCRARKSKCDERRPRCGLCQRVGAECRYREPLPTKKDKTMVYMLDALQRIEAKVDHIGRSIEPESARWLANQTPTAKVSSSHKVLLWPFIHARLAELDVDVAKDLQALTQEGTPWFLNHELRKHPQPLPCDARLEAEPISNISAPDAARRVRFPRLTYEEMRTYTAHYFKTFNVLYLILDRRHFTDIMLPKVVKHGFGDSDYESIICLLVFALGKVALDGTWSAPVDNGMPFESGVRGGTHDRPPGLDIFNEARRRYGFVANECSLESIQITLLFATEEDQQTVMYFLAMIALRQLVTRVHETIFEASKATSEIPEGQDGPPTHVIRELSRQLESWRSMLPPPLQWTDEPPEARFQYIHPDSPETVRSFAPGSTSIPSESPNALDLATAHLRSRYYYARFILYRPFVFKVLHWPAQTTDEDRQFAGMCIKSIMLWPIALAPPKNRKRLVPYLFVWTQNFISILLVLRATTVSAILTDICRKTIDNTELMLTVESLLEWLADVRTIDGVALWSWKILDPLFRDVFPHSAVANS</sequence>
<keyword evidence="5" id="KW-1185">Reference proteome</keyword>
<evidence type="ECO:0000313" key="4">
    <source>
        <dbReference type="EMBL" id="KAL1649935.1"/>
    </source>
</evidence>
<dbReference type="PROSITE" id="PS50048">
    <property type="entry name" value="ZN2_CY6_FUNGAL_2"/>
    <property type="match status" value="1"/>
</dbReference>
<dbReference type="EMBL" id="JAKEKT020000005">
    <property type="protein sequence ID" value="KAL1649935.1"/>
    <property type="molecule type" value="Genomic_DNA"/>
</dbReference>
<reference evidence="4 5" key="1">
    <citation type="journal article" date="2023" name="Plant Dis.">
        <title>First Report of Diplodia intermedia Causing Canker and Dieback Diseases on Apple Trees in Canada.</title>
        <authorList>
            <person name="Ellouze W."/>
            <person name="Ilyukhin E."/>
            <person name="Sulman M."/>
            <person name="Ali S."/>
        </authorList>
    </citation>
    <scope>NUCLEOTIDE SEQUENCE [LARGE SCALE GENOMIC DNA]</scope>
    <source>
        <strain evidence="4 5">M45-28</strain>
    </source>
</reference>
<gene>
    <name evidence="4" type="ORF">SLS58_001311</name>
</gene>
<dbReference type="Gene3D" id="4.10.240.10">
    <property type="entry name" value="Zn(2)-C6 fungal-type DNA-binding domain"/>
    <property type="match status" value="1"/>
</dbReference>
<dbReference type="CDD" id="cd12148">
    <property type="entry name" value="fungal_TF_MHR"/>
    <property type="match status" value="1"/>
</dbReference>
<evidence type="ECO:0000259" key="3">
    <source>
        <dbReference type="PROSITE" id="PS50048"/>
    </source>
</evidence>
<dbReference type="PROSITE" id="PS00463">
    <property type="entry name" value="ZN2_CY6_FUNGAL_1"/>
    <property type="match status" value="1"/>
</dbReference>
<name>A0ABR3U2T4_9PEZI</name>
<dbReference type="SMART" id="SM00066">
    <property type="entry name" value="GAL4"/>
    <property type="match status" value="1"/>
</dbReference>
<keyword evidence="1" id="KW-0539">Nucleus</keyword>
<dbReference type="InterPro" id="IPR053181">
    <property type="entry name" value="EcdB-like_regulator"/>
</dbReference>
<evidence type="ECO:0000313" key="5">
    <source>
        <dbReference type="Proteomes" id="UP001521184"/>
    </source>
</evidence>
<dbReference type="Pfam" id="PF00172">
    <property type="entry name" value="Zn_clus"/>
    <property type="match status" value="1"/>
</dbReference>
<dbReference type="PANTHER" id="PTHR47785">
    <property type="entry name" value="ZN(II)2CYS6 TRANSCRIPTION FACTOR (EUROFUNG)-RELATED-RELATED"/>
    <property type="match status" value="1"/>
</dbReference>
<proteinExistence type="predicted"/>
<dbReference type="InterPro" id="IPR001138">
    <property type="entry name" value="Zn2Cys6_DnaBD"/>
</dbReference>
<accession>A0ABR3U2T4</accession>
<feature type="domain" description="Zn(2)-C6 fungal-type" evidence="3">
    <location>
        <begin position="33"/>
        <end position="63"/>
    </location>
</feature>
<dbReference type="InterPro" id="IPR036864">
    <property type="entry name" value="Zn2-C6_fun-type_DNA-bd_sf"/>
</dbReference>
<dbReference type="CDD" id="cd00067">
    <property type="entry name" value="GAL4"/>
    <property type="match status" value="1"/>
</dbReference>
<dbReference type="Proteomes" id="UP001521184">
    <property type="component" value="Unassembled WGS sequence"/>
</dbReference>
<comment type="caution">
    <text evidence="4">The sequence shown here is derived from an EMBL/GenBank/DDBJ whole genome shotgun (WGS) entry which is preliminary data.</text>
</comment>
<evidence type="ECO:0000256" key="2">
    <source>
        <dbReference type="SAM" id="MobiDB-lite"/>
    </source>
</evidence>
<feature type="region of interest" description="Disordered" evidence="2">
    <location>
        <begin position="1"/>
        <end position="23"/>
    </location>
</feature>
<evidence type="ECO:0000256" key="1">
    <source>
        <dbReference type="ARBA" id="ARBA00023242"/>
    </source>
</evidence>